<protein>
    <submittedName>
        <fullName evidence="8">Fumarate hydratase</fullName>
        <ecNumber evidence="8">4.2.1.2</ecNumber>
    </submittedName>
</protein>
<evidence type="ECO:0000259" key="7">
    <source>
        <dbReference type="Pfam" id="PF05681"/>
    </source>
</evidence>
<evidence type="ECO:0000256" key="3">
    <source>
        <dbReference type="ARBA" id="ARBA00022723"/>
    </source>
</evidence>
<dbReference type="GO" id="GO:0046872">
    <property type="term" value="F:metal ion binding"/>
    <property type="evidence" value="ECO:0007669"/>
    <property type="project" value="UniProtKB-KW"/>
</dbReference>
<evidence type="ECO:0000256" key="5">
    <source>
        <dbReference type="ARBA" id="ARBA00023014"/>
    </source>
</evidence>
<proteinExistence type="inferred from homology"/>
<dbReference type="NCBIfam" id="TIGR00722">
    <property type="entry name" value="ttdA_fumA_fumB"/>
    <property type="match status" value="1"/>
</dbReference>
<comment type="caution">
    <text evidence="8">The sequence shown here is derived from an EMBL/GenBank/DDBJ whole genome shotgun (WGS) entry which is preliminary data.</text>
</comment>
<reference evidence="8" key="2">
    <citation type="journal article" date="2021" name="PeerJ">
        <title>Extensive microbial diversity within the chicken gut microbiome revealed by metagenomics and culture.</title>
        <authorList>
            <person name="Gilroy R."/>
            <person name="Ravi A."/>
            <person name="Getino M."/>
            <person name="Pursley I."/>
            <person name="Horton D.L."/>
            <person name="Alikhan N.F."/>
            <person name="Baker D."/>
            <person name="Gharbi K."/>
            <person name="Hall N."/>
            <person name="Watson M."/>
            <person name="Adriaenssens E.M."/>
            <person name="Foster-Nyarko E."/>
            <person name="Jarju S."/>
            <person name="Secka A."/>
            <person name="Antonio M."/>
            <person name="Oren A."/>
            <person name="Chaudhuri R.R."/>
            <person name="La Ragione R."/>
            <person name="Hildebrand F."/>
            <person name="Pallen M.J."/>
        </authorList>
    </citation>
    <scope>NUCLEOTIDE SEQUENCE</scope>
    <source>
        <strain evidence="8">CHK181-108</strain>
    </source>
</reference>
<dbReference type="EC" id="4.2.1.2" evidence="8"/>
<dbReference type="InterPro" id="IPR004646">
    <property type="entry name" value="Fe-S_hydro-lyase_TtdA-typ_cat"/>
</dbReference>
<evidence type="ECO:0000313" key="9">
    <source>
        <dbReference type="Proteomes" id="UP000824165"/>
    </source>
</evidence>
<comment type="similarity">
    <text evidence="1">Belongs to the class-I fumarase family.</text>
</comment>
<name>A0A9D1H2B8_9FIRM</name>
<reference evidence="8" key="1">
    <citation type="submission" date="2020-10" db="EMBL/GenBank/DDBJ databases">
        <authorList>
            <person name="Gilroy R."/>
        </authorList>
    </citation>
    <scope>NUCLEOTIDE SEQUENCE</scope>
    <source>
        <strain evidence="8">CHK181-108</strain>
    </source>
</reference>
<gene>
    <name evidence="8" type="ORF">IAA60_05025</name>
</gene>
<evidence type="ECO:0000256" key="2">
    <source>
        <dbReference type="ARBA" id="ARBA00022485"/>
    </source>
</evidence>
<dbReference type="InterPro" id="IPR051208">
    <property type="entry name" value="Class-I_Fumarase/Tartrate_DH"/>
</dbReference>
<keyword evidence="3" id="KW-0479">Metal-binding</keyword>
<dbReference type="EMBL" id="DVLU01000047">
    <property type="protein sequence ID" value="HIT85255.1"/>
    <property type="molecule type" value="Genomic_DNA"/>
</dbReference>
<keyword evidence="4" id="KW-0408">Iron</keyword>
<dbReference type="Pfam" id="PF05681">
    <property type="entry name" value="Fumerase"/>
    <property type="match status" value="1"/>
</dbReference>
<dbReference type="AlphaFoldDB" id="A0A9D1H2B8"/>
<evidence type="ECO:0000256" key="1">
    <source>
        <dbReference type="ARBA" id="ARBA00008876"/>
    </source>
</evidence>
<evidence type="ECO:0000313" key="8">
    <source>
        <dbReference type="EMBL" id="HIT85255.1"/>
    </source>
</evidence>
<keyword evidence="2" id="KW-0004">4Fe-4S</keyword>
<keyword evidence="6 8" id="KW-0456">Lyase</keyword>
<evidence type="ECO:0000256" key="6">
    <source>
        <dbReference type="ARBA" id="ARBA00023239"/>
    </source>
</evidence>
<keyword evidence="5" id="KW-0411">Iron-sulfur</keyword>
<sequence>MRIIASEEITNKIAELCISANCSLNGDIRAALERGVETEKSEVSRTVLKNLIKNADIADRKTVPICQDTGMAVFFADVGNEVLVEGKTLTEAINDGVRKGYTEGYLRKSVVADPLDRKNTGDNTPAVIYYDFVKGDKIKLTFAPKGFGSENKSALKMLNPSDGLDGVIDFVTETVRKAGANPCPPMVVGVGIGGTMDKCAQLSKKALARDITSHNENAFYAELENTLLEKINKLGIGPQGMGGTTTCLGVNIETFPTHIAGLPVSVNISCHATRHASAVI</sequence>
<feature type="domain" description="Fe-S hydro-lyase tartrate dehydratase alpha-type catalytic" evidence="7">
    <location>
        <begin position="11"/>
        <end position="278"/>
    </location>
</feature>
<dbReference type="GO" id="GO:0051539">
    <property type="term" value="F:4 iron, 4 sulfur cluster binding"/>
    <property type="evidence" value="ECO:0007669"/>
    <property type="project" value="UniProtKB-KW"/>
</dbReference>
<dbReference type="GO" id="GO:0004333">
    <property type="term" value="F:fumarate hydratase activity"/>
    <property type="evidence" value="ECO:0007669"/>
    <property type="project" value="UniProtKB-EC"/>
</dbReference>
<dbReference type="Proteomes" id="UP000824165">
    <property type="component" value="Unassembled WGS sequence"/>
</dbReference>
<dbReference type="NCBIfam" id="NF004885">
    <property type="entry name" value="PRK06246.1"/>
    <property type="match status" value="1"/>
</dbReference>
<accession>A0A9D1H2B8</accession>
<dbReference type="PANTHER" id="PTHR30389">
    <property type="entry name" value="FUMARATE HYDRATASE-RELATED"/>
    <property type="match status" value="1"/>
</dbReference>
<organism evidence="8 9">
    <name type="scientific">Candidatus Ornithomonoglobus intestinigallinarum</name>
    <dbReference type="NCBI Taxonomy" id="2840894"/>
    <lineage>
        <taxon>Bacteria</taxon>
        <taxon>Bacillati</taxon>
        <taxon>Bacillota</taxon>
        <taxon>Clostridia</taxon>
        <taxon>Candidatus Ornithomonoglobus</taxon>
    </lineage>
</organism>
<dbReference type="PANTHER" id="PTHR30389:SF17">
    <property type="entry name" value="L(+)-TARTRATE DEHYDRATASE SUBUNIT ALPHA-RELATED"/>
    <property type="match status" value="1"/>
</dbReference>
<evidence type="ECO:0000256" key="4">
    <source>
        <dbReference type="ARBA" id="ARBA00023004"/>
    </source>
</evidence>